<dbReference type="PANTHER" id="PTHR42917:SF2">
    <property type="entry name" value="2,4-DIENOYL-COA REDUCTASE [(2E)-ENOYL-COA-PRODUCING]"/>
    <property type="match status" value="1"/>
</dbReference>
<dbReference type="InterPro" id="IPR023753">
    <property type="entry name" value="FAD/NAD-binding_dom"/>
</dbReference>
<dbReference type="EMBL" id="JAGGKC010000010">
    <property type="protein sequence ID" value="MBP1919006.1"/>
    <property type="molecule type" value="Genomic_DNA"/>
</dbReference>
<evidence type="ECO:0000313" key="12">
    <source>
        <dbReference type="EMBL" id="MBP1919006.1"/>
    </source>
</evidence>
<dbReference type="PRINTS" id="PR00368">
    <property type="entry name" value="FADPNR"/>
</dbReference>
<feature type="domain" description="FAD/NAD(P)-binding" evidence="11">
    <location>
        <begin position="378"/>
        <end position="608"/>
    </location>
</feature>
<dbReference type="Gene3D" id="3.40.50.720">
    <property type="entry name" value="NAD(P)-binding Rossmann-like Domain"/>
    <property type="match status" value="1"/>
</dbReference>
<comment type="cofactor">
    <cofactor evidence="2">
        <name>[4Fe-4S] cluster</name>
        <dbReference type="ChEBI" id="CHEBI:49883"/>
    </cofactor>
</comment>
<feature type="domain" description="NADH:flavin oxidoreductase/NADH oxidase N-terminal" evidence="10">
    <location>
        <begin position="3"/>
        <end position="331"/>
    </location>
</feature>
<evidence type="ECO:0000256" key="5">
    <source>
        <dbReference type="ARBA" id="ARBA00022643"/>
    </source>
</evidence>
<evidence type="ECO:0000259" key="11">
    <source>
        <dbReference type="Pfam" id="PF07992"/>
    </source>
</evidence>
<dbReference type="EC" id="1.3.1.31" evidence="12"/>
<sequence>MLKLFEKAAIGNMKLRNRIVMAPMGTTADVDGGYNQRSIDYFVERAKGGAGLIITGANIVATKYEDRPCNQLDNFHQVDRLGILVDKVHQHGAKIAIQITPGLGRMVFTDPFTPPYSASEVESFWFPGLKCKQLSVDDIKYLVQRMGWGAYLAKASGADAVELHAYGGYLMDQFHSSQWNIRTDEYGGSLENRMRFTTEIIAEVKKNCGQDFPVLVKYTPYHGVPGGRELAEGLEMAKILEKAGVSGIHVDVGCYEAWYKAISTVYQEEGHQVPVFSEVKKVVSVPVIGQGKLFDPEYAESVLKDNKTDFVALGHQMLADPYWPKKVKEGHTYDIIPCIGCNECLYAGFAGKCWSCSVNPHTYHETDYPLTKTGEKKSVLVIGGGPGGMEAAITAKERGYDAELWEKSSVLGGTLLAAGAPEFKKDVMKLVTYLENKTFRSGVEVKFMKEATPEEIISRNFDKVIVATGSRPLMPPIPGIGSKNVRTSTEVLLGAPTGKNVVVIGGGLVGCETAADIASRAEKVTIVEILDDVLLTANHCKNNDQALRDMIADLKLDIVAGARVTKIDETGVAYTKDGAEGFIPCDTVVIAAGYSSNNELAEALEDKVKDLSVVGDASSPRKIMTAVHEGYHAIRLM</sequence>
<dbReference type="Pfam" id="PF00724">
    <property type="entry name" value="Oxidored_FMN"/>
    <property type="match status" value="1"/>
</dbReference>
<keyword evidence="4" id="KW-0285">Flavoprotein</keyword>
<dbReference type="PRINTS" id="PR00469">
    <property type="entry name" value="PNDRDTASEII"/>
</dbReference>
<evidence type="ECO:0000256" key="4">
    <source>
        <dbReference type="ARBA" id="ARBA00022630"/>
    </source>
</evidence>
<dbReference type="Proteomes" id="UP001519271">
    <property type="component" value="Unassembled WGS sequence"/>
</dbReference>
<dbReference type="InterPro" id="IPR013785">
    <property type="entry name" value="Aldolase_TIM"/>
</dbReference>
<dbReference type="Gene3D" id="3.50.50.60">
    <property type="entry name" value="FAD/NAD(P)-binding domain"/>
    <property type="match status" value="1"/>
</dbReference>
<evidence type="ECO:0000256" key="1">
    <source>
        <dbReference type="ARBA" id="ARBA00001917"/>
    </source>
</evidence>
<comment type="caution">
    <text evidence="12">The sequence shown here is derived from an EMBL/GenBank/DDBJ whole genome shotgun (WGS) entry which is preliminary data.</text>
</comment>
<name>A0ABS4G399_9CLOT</name>
<dbReference type="GO" id="GO:0047540">
    <property type="term" value="F:2-enoate reductase activity"/>
    <property type="evidence" value="ECO:0007669"/>
    <property type="project" value="UniProtKB-EC"/>
</dbReference>
<accession>A0ABS4G399</accession>
<evidence type="ECO:0000256" key="3">
    <source>
        <dbReference type="ARBA" id="ARBA00011048"/>
    </source>
</evidence>
<comment type="similarity">
    <text evidence="3">In the N-terminal section; belongs to the NADH:flavin oxidoreductase/NADH oxidase family.</text>
</comment>
<evidence type="ECO:0000256" key="2">
    <source>
        <dbReference type="ARBA" id="ARBA00001966"/>
    </source>
</evidence>
<evidence type="ECO:0000256" key="6">
    <source>
        <dbReference type="ARBA" id="ARBA00022723"/>
    </source>
</evidence>
<keyword evidence="7 12" id="KW-0560">Oxidoreductase</keyword>
<dbReference type="InterPro" id="IPR036188">
    <property type="entry name" value="FAD/NAD-bd_sf"/>
</dbReference>
<dbReference type="SUPFAM" id="SSF51395">
    <property type="entry name" value="FMN-linked oxidoreductases"/>
    <property type="match status" value="1"/>
</dbReference>
<keyword evidence="6" id="KW-0479">Metal-binding</keyword>
<dbReference type="CDD" id="cd02803">
    <property type="entry name" value="OYE_like_FMN_family"/>
    <property type="match status" value="1"/>
</dbReference>
<dbReference type="SUPFAM" id="SSF51905">
    <property type="entry name" value="FAD/NAD(P)-binding domain"/>
    <property type="match status" value="1"/>
</dbReference>
<evidence type="ECO:0000256" key="9">
    <source>
        <dbReference type="ARBA" id="ARBA00023014"/>
    </source>
</evidence>
<gene>
    <name evidence="12" type="ORF">J2Z34_001491</name>
</gene>
<keyword evidence="13" id="KW-1185">Reference proteome</keyword>
<dbReference type="Gene3D" id="3.20.20.70">
    <property type="entry name" value="Aldolase class I"/>
    <property type="match status" value="1"/>
</dbReference>
<evidence type="ECO:0000259" key="10">
    <source>
        <dbReference type="Pfam" id="PF00724"/>
    </source>
</evidence>
<keyword evidence="8" id="KW-0408">Iron</keyword>
<evidence type="ECO:0000256" key="8">
    <source>
        <dbReference type="ARBA" id="ARBA00023004"/>
    </source>
</evidence>
<dbReference type="InterPro" id="IPR001155">
    <property type="entry name" value="OxRdtase_FMN_N"/>
</dbReference>
<reference evidence="12 13" key="1">
    <citation type="submission" date="2021-03" db="EMBL/GenBank/DDBJ databases">
        <title>Genomic Encyclopedia of Type Strains, Phase IV (KMG-IV): sequencing the most valuable type-strain genomes for metagenomic binning, comparative biology and taxonomic classification.</title>
        <authorList>
            <person name="Goeker M."/>
        </authorList>
    </citation>
    <scope>NUCLEOTIDE SEQUENCE [LARGE SCALE GENOMIC DNA]</scope>
    <source>
        <strain evidence="12 13">DSM 6139</strain>
    </source>
</reference>
<organism evidence="12 13">
    <name type="scientific">Youngiibacter multivorans</name>
    <dbReference type="NCBI Taxonomy" id="937251"/>
    <lineage>
        <taxon>Bacteria</taxon>
        <taxon>Bacillati</taxon>
        <taxon>Bacillota</taxon>
        <taxon>Clostridia</taxon>
        <taxon>Eubacteriales</taxon>
        <taxon>Clostridiaceae</taxon>
        <taxon>Youngiibacter</taxon>
    </lineage>
</organism>
<keyword evidence="5" id="KW-0288">FMN</keyword>
<keyword evidence="9" id="KW-0411">Iron-sulfur</keyword>
<evidence type="ECO:0000313" key="13">
    <source>
        <dbReference type="Proteomes" id="UP001519271"/>
    </source>
</evidence>
<dbReference type="Pfam" id="PF07992">
    <property type="entry name" value="Pyr_redox_2"/>
    <property type="match status" value="1"/>
</dbReference>
<protein>
    <submittedName>
        <fullName evidence="12">2-enoate reductase</fullName>
        <ecNumber evidence="12">1.3.1.31</ecNumber>
    </submittedName>
</protein>
<dbReference type="PANTHER" id="PTHR42917">
    <property type="entry name" value="2,4-DIENOYL-COA REDUCTASE"/>
    <property type="match status" value="1"/>
</dbReference>
<proteinExistence type="inferred from homology"/>
<evidence type="ECO:0000256" key="7">
    <source>
        <dbReference type="ARBA" id="ARBA00023002"/>
    </source>
</evidence>
<dbReference type="InterPro" id="IPR051793">
    <property type="entry name" value="NADH:flavin_oxidoreductase"/>
</dbReference>
<dbReference type="RefSeq" id="WP_209459223.1">
    <property type="nucleotide sequence ID" value="NZ_JAGGKC010000010.1"/>
</dbReference>
<comment type="cofactor">
    <cofactor evidence="1">
        <name>FMN</name>
        <dbReference type="ChEBI" id="CHEBI:58210"/>
    </cofactor>
</comment>